<dbReference type="NCBIfam" id="TIGR01182">
    <property type="entry name" value="eda"/>
    <property type="match status" value="1"/>
</dbReference>
<evidence type="ECO:0000256" key="2">
    <source>
        <dbReference type="ARBA" id="ARBA00006906"/>
    </source>
</evidence>
<dbReference type="PANTHER" id="PTHR30246">
    <property type="entry name" value="2-KETO-3-DEOXY-6-PHOSPHOGLUCONATE ALDOLASE"/>
    <property type="match status" value="1"/>
</dbReference>
<comment type="similarity">
    <text evidence="2">Belongs to the KHG/KDPG aldolase family.</text>
</comment>
<proteinExistence type="inferred from homology"/>
<dbReference type="Proteomes" id="UP000064967">
    <property type="component" value="Chromosome"/>
</dbReference>
<evidence type="ECO:0000256" key="1">
    <source>
        <dbReference type="ARBA" id="ARBA00004761"/>
    </source>
</evidence>
<dbReference type="SUPFAM" id="SSF51569">
    <property type="entry name" value="Aldolase"/>
    <property type="match status" value="1"/>
</dbReference>
<keyword evidence="5" id="KW-0119">Carbohydrate metabolism</keyword>
<evidence type="ECO:0000256" key="4">
    <source>
        <dbReference type="ARBA" id="ARBA00023239"/>
    </source>
</evidence>
<dbReference type="Pfam" id="PF01081">
    <property type="entry name" value="Aldolase"/>
    <property type="match status" value="1"/>
</dbReference>
<dbReference type="Gene3D" id="3.20.20.70">
    <property type="entry name" value="Aldolase class I"/>
    <property type="match status" value="1"/>
</dbReference>
<dbReference type="STRING" id="1391654.AKJ09_06900"/>
<evidence type="ECO:0000256" key="3">
    <source>
        <dbReference type="ARBA" id="ARBA00011233"/>
    </source>
</evidence>
<keyword evidence="4" id="KW-0456">Lyase</keyword>
<dbReference type="InterPro" id="IPR013785">
    <property type="entry name" value="Aldolase_TIM"/>
</dbReference>
<protein>
    <submittedName>
        <fullName evidence="6">4-hydroxy-2-oxoglutarate aldolase</fullName>
    </submittedName>
</protein>
<dbReference type="EMBL" id="CP012333">
    <property type="protein sequence ID" value="AKV00237.1"/>
    <property type="molecule type" value="Genomic_DNA"/>
</dbReference>
<dbReference type="InterPro" id="IPR000887">
    <property type="entry name" value="Aldlse_KDPG_KHG"/>
</dbReference>
<evidence type="ECO:0000313" key="7">
    <source>
        <dbReference type="Proteomes" id="UP000064967"/>
    </source>
</evidence>
<dbReference type="CDD" id="cd00452">
    <property type="entry name" value="KDPG_aldolase"/>
    <property type="match status" value="1"/>
</dbReference>
<accession>A0A0K1Q3N4</accession>
<evidence type="ECO:0000256" key="5">
    <source>
        <dbReference type="ARBA" id="ARBA00023277"/>
    </source>
</evidence>
<dbReference type="PATRIC" id="fig|1391654.3.peg.7008"/>
<name>A0A0K1Q3N4_9BACT</name>
<dbReference type="PANTHER" id="PTHR30246:SF1">
    <property type="entry name" value="2-DEHYDRO-3-DEOXY-6-PHOSPHOGALACTONATE ALDOLASE-RELATED"/>
    <property type="match status" value="1"/>
</dbReference>
<keyword evidence="7" id="KW-1185">Reference proteome</keyword>
<sequence>MRLENAERMRPVVNALVEGGICAVEVTMTTSGALEALEACSGALGDSAVLGAGTVLDAETARMAVSAGARFVVSPILCPDVIRICRHYDVVSIPGAFTPTEIVAAWEAGADLVKVFPGGLLGPGYLREVRGPLRHIRLMPTGGVTLDNAADFLAAGAVAVGVGGALVDRSAVERGDYAAISERARRLAATVRKARGTVA</sequence>
<organism evidence="6 7">
    <name type="scientific">Labilithrix luteola</name>
    <dbReference type="NCBI Taxonomy" id="1391654"/>
    <lineage>
        <taxon>Bacteria</taxon>
        <taxon>Pseudomonadati</taxon>
        <taxon>Myxococcota</taxon>
        <taxon>Polyangia</taxon>
        <taxon>Polyangiales</taxon>
        <taxon>Labilitrichaceae</taxon>
        <taxon>Labilithrix</taxon>
    </lineage>
</organism>
<dbReference type="KEGG" id="llu:AKJ09_06900"/>
<comment type="pathway">
    <text evidence="1">Carbohydrate acid metabolism.</text>
</comment>
<gene>
    <name evidence="6" type="ORF">AKJ09_06900</name>
</gene>
<comment type="subunit">
    <text evidence="3">Homotrimer.</text>
</comment>
<dbReference type="AlphaFoldDB" id="A0A0K1Q3N4"/>
<reference evidence="6 7" key="1">
    <citation type="submission" date="2015-08" db="EMBL/GenBank/DDBJ databases">
        <authorList>
            <person name="Babu N.S."/>
            <person name="Beckwith C.J."/>
            <person name="Beseler K.G."/>
            <person name="Brison A."/>
            <person name="Carone J.V."/>
            <person name="Caskin T.P."/>
            <person name="Diamond M."/>
            <person name="Durham M.E."/>
            <person name="Foxe J.M."/>
            <person name="Go M."/>
            <person name="Henderson B.A."/>
            <person name="Jones I.B."/>
            <person name="McGettigan J.A."/>
            <person name="Micheletti S.J."/>
            <person name="Nasrallah M.E."/>
            <person name="Ortiz D."/>
            <person name="Piller C.R."/>
            <person name="Privatt S.R."/>
            <person name="Schneider S.L."/>
            <person name="Sharp S."/>
            <person name="Smith T.C."/>
            <person name="Stanton J.D."/>
            <person name="Ullery H.E."/>
            <person name="Wilson R.J."/>
            <person name="Serrano M.G."/>
            <person name="Buck G."/>
            <person name="Lee V."/>
            <person name="Wang Y."/>
            <person name="Carvalho R."/>
            <person name="Voegtly L."/>
            <person name="Shi R."/>
            <person name="Duckworth R."/>
            <person name="Johnson A."/>
            <person name="Loviza R."/>
            <person name="Walstead R."/>
            <person name="Shah Z."/>
            <person name="Kiflezghi M."/>
            <person name="Wade K."/>
            <person name="Ball S.L."/>
            <person name="Bradley K.W."/>
            <person name="Asai D.J."/>
            <person name="Bowman C.A."/>
            <person name="Russell D.A."/>
            <person name="Pope W.H."/>
            <person name="Jacobs-Sera D."/>
            <person name="Hendrix R.W."/>
            <person name="Hatfull G.F."/>
        </authorList>
    </citation>
    <scope>NUCLEOTIDE SEQUENCE [LARGE SCALE GENOMIC DNA]</scope>
    <source>
        <strain evidence="6 7">DSM 27648</strain>
    </source>
</reference>
<dbReference type="GO" id="GO:0016829">
    <property type="term" value="F:lyase activity"/>
    <property type="evidence" value="ECO:0007669"/>
    <property type="project" value="UniProtKB-KW"/>
</dbReference>
<evidence type="ECO:0000313" key="6">
    <source>
        <dbReference type="EMBL" id="AKV00237.1"/>
    </source>
</evidence>